<dbReference type="EMBL" id="JNVN01001400">
    <property type="protein sequence ID" value="KHJ33492.1"/>
    <property type="molecule type" value="Genomic_DNA"/>
</dbReference>
<name>A0A0B1P477_UNCNE</name>
<organism evidence="3 4">
    <name type="scientific">Uncinula necator</name>
    <name type="common">Grape powdery mildew</name>
    <dbReference type="NCBI Taxonomy" id="52586"/>
    <lineage>
        <taxon>Eukaryota</taxon>
        <taxon>Fungi</taxon>
        <taxon>Dikarya</taxon>
        <taxon>Ascomycota</taxon>
        <taxon>Pezizomycotina</taxon>
        <taxon>Leotiomycetes</taxon>
        <taxon>Erysiphales</taxon>
        <taxon>Erysiphaceae</taxon>
        <taxon>Erysiphe</taxon>
    </lineage>
</organism>
<comment type="caution">
    <text evidence="3">The sequence shown here is derived from an EMBL/GenBank/DDBJ whole genome shotgun (WGS) entry which is preliminary data.</text>
</comment>
<feature type="region of interest" description="Disordered" evidence="1">
    <location>
        <begin position="1"/>
        <end position="23"/>
    </location>
</feature>
<gene>
    <name evidence="3" type="ORF">EV44_g4713</name>
</gene>
<dbReference type="STRING" id="52586.A0A0B1P477"/>
<reference evidence="3 4" key="1">
    <citation type="journal article" date="2014" name="BMC Genomics">
        <title>Adaptive genomic structural variation in the grape powdery mildew pathogen, Erysiphe necator.</title>
        <authorList>
            <person name="Jones L."/>
            <person name="Riaz S."/>
            <person name="Morales-Cruz A."/>
            <person name="Amrine K.C."/>
            <person name="McGuire B."/>
            <person name="Gubler W.D."/>
            <person name="Walker M.A."/>
            <person name="Cantu D."/>
        </authorList>
    </citation>
    <scope>NUCLEOTIDE SEQUENCE [LARGE SCALE GENOMIC DNA]</scope>
    <source>
        <strain evidence="4">c</strain>
    </source>
</reference>
<feature type="region of interest" description="Disordered" evidence="1">
    <location>
        <begin position="48"/>
        <end position="68"/>
    </location>
</feature>
<dbReference type="HOGENOM" id="CLU_834695_0_0_1"/>
<evidence type="ECO:0000256" key="1">
    <source>
        <dbReference type="SAM" id="MobiDB-lite"/>
    </source>
</evidence>
<dbReference type="Pfam" id="PF22874">
    <property type="entry name" value="SBE2_M"/>
    <property type="match status" value="1"/>
</dbReference>
<feature type="domain" description="SBE2/SBE22 middle" evidence="2">
    <location>
        <begin position="274"/>
        <end position="317"/>
    </location>
</feature>
<accession>A0A0B1P477</accession>
<dbReference type="InterPro" id="IPR053949">
    <property type="entry name" value="SBE2/SBE22_M"/>
</dbReference>
<proteinExistence type="predicted"/>
<protein>
    <submittedName>
        <fullName evidence="3">Putative tbc domain protein</fullName>
    </submittedName>
</protein>
<keyword evidence="4" id="KW-1185">Reference proteome</keyword>
<evidence type="ECO:0000313" key="3">
    <source>
        <dbReference type="EMBL" id="KHJ33492.1"/>
    </source>
</evidence>
<dbReference type="AlphaFoldDB" id="A0A0B1P477"/>
<dbReference type="Proteomes" id="UP000030854">
    <property type="component" value="Unassembled WGS sequence"/>
</dbReference>
<evidence type="ECO:0000259" key="2">
    <source>
        <dbReference type="Pfam" id="PF22874"/>
    </source>
</evidence>
<sequence>MTGYLDTRYAPNSRNAKKTRSPSIAIPSGNRELIKGKRINNCPKVKPKVTSYPHSLRPEMSPSNTMRLNVSPVSLPAQFIRRDRVSSPDVTNIRNSGFICLSHPRRSVWQTKRDRKTVKELEKECDEEDGDDVPDDCFLDNVPISSWPASQQPQYHSKSITTSPERQIKRNIKSFGNGTSAQPAEQGELRSPIWAKSQDSTGKLSSSGKQSNTRAMSWSTAMYDLSLETKRLTKALEEYERKICDSGSIPYVRGEKLRVKSAFAELPPLRRTEMMIDPLPISKEKEAVLSRTRPSWLPPKDPAEEKRHIKEYQKMMANFLEANRKSVVISEGC</sequence>
<evidence type="ECO:0000313" key="4">
    <source>
        <dbReference type="Proteomes" id="UP000030854"/>
    </source>
</evidence>